<feature type="binding site" evidence="11">
    <location>
        <position position="244"/>
    </location>
    <ligand>
        <name>substrate</name>
    </ligand>
</feature>
<gene>
    <name evidence="11 15" type="primary">purL</name>
    <name evidence="15" type="ORF">ADA01nite_31020</name>
</gene>
<comment type="subcellular location">
    <subcellularLocation>
        <location evidence="11">Cytoplasm</location>
    </subcellularLocation>
</comment>
<feature type="binding site" evidence="11">
    <location>
        <position position="121"/>
    </location>
    <ligand>
        <name>Mg(2+)</name>
        <dbReference type="ChEBI" id="CHEBI:18420"/>
        <label>2</label>
    </ligand>
</feature>
<feature type="active site" evidence="11">
    <location>
        <position position="53"/>
    </location>
</feature>
<dbReference type="Gene3D" id="3.30.1330.10">
    <property type="entry name" value="PurM-like, N-terminal domain"/>
    <property type="match status" value="2"/>
</dbReference>
<dbReference type="Gene3D" id="3.90.650.10">
    <property type="entry name" value="PurM-like C-terminal domain"/>
    <property type="match status" value="2"/>
</dbReference>
<dbReference type="NCBIfam" id="NF002290">
    <property type="entry name" value="PRK01213.1"/>
    <property type="match status" value="1"/>
</dbReference>
<dbReference type="GO" id="GO:0005524">
    <property type="term" value="F:ATP binding"/>
    <property type="evidence" value="ECO:0007669"/>
    <property type="project" value="UniProtKB-UniRule"/>
</dbReference>
<comment type="similarity">
    <text evidence="11">Belongs to the FGAMS family.</text>
</comment>
<name>A0A511VEE2_9BACL</name>
<dbReference type="Pfam" id="PF00586">
    <property type="entry name" value="AIRS"/>
    <property type="match status" value="2"/>
</dbReference>
<dbReference type="CDD" id="cd02203">
    <property type="entry name" value="PurL_repeat1"/>
    <property type="match status" value="1"/>
</dbReference>
<proteinExistence type="inferred from homology"/>
<feature type="binding site" evidence="11">
    <location>
        <position position="97"/>
    </location>
    <ligand>
        <name>Mg(2+)</name>
        <dbReference type="ChEBI" id="CHEBI:18420"/>
        <label>1</label>
    </ligand>
</feature>
<organism evidence="15 16">
    <name type="scientific">Aneurinibacillus danicus</name>
    <dbReference type="NCBI Taxonomy" id="267746"/>
    <lineage>
        <taxon>Bacteria</taxon>
        <taxon>Bacillati</taxon>
        <taxon>Bacillota</taxon>
        <taxon>Bacilli</taxon>
        <taxon>Bacillales</taxon>
        <taxon>Paenibacillaceae</taxon>
        <taxon>Aneurinibacillus group</taxon>
        <taxon>Aneurinibacillus</taxon>
    </lineage>
</organism>
<dbReference type="GO" id="GO:0006189">
    <property type="term" value="P:'de novo' IMP biosynthetic process"/>
    <property type="evidence" value="ECO:0007669"/>
    <property type="project" value="UniProtKB-UniRule"/>
</dbReference>
<keyword evidence="3 11" id="KW-0479">Metal-binding</keyword>
<dbReference type="EC" id="6.3.5.3" evidence="11"/>
<feature type="domain" description="PurM-like C-terminal" evidence="13">
    <location>
        <begin position="206"/>
        <end position="359"/>
    </location>
</feature>
<dbReference type="PANTHER" id="PTHR43555">
    <property type="entry name" value="PHOSPHORIBOSYLFORMYLGLYCINAMIDINE SYNTHASE SUBUNIT PURL"/>
    <property type="match status" value="1"/>
</dbReference>
<evidence type="ECO:0000256" key="8">
    <source>
        <dbReference type="ARBA" id="ARBA00052585"/>
    </source>
</evidence>
<feature type="domain" description="PurM-like N-terminal" evidence="12">
    <location>
        <begin position="443"/>
        <end position="562"/>
    </location>
</feature>
<dbReference type="InterPro" id="IPR010918">
    <property type="entry name" value="PurM-like_C_dom"/>
</dbReference>
<evidence type="ECO:0000256" key="7">
    <source>
        <dbReference type="ARBA" id="ARBA00022842"/>
    </source>
</evidence>
<dbReference type="SUPFAM" id="SSF55326">
    <property type="entry name" value="PurM N-terminal domain-like"/>
    <property type="match status" value="2"/>
</dbReference>
<feature type="binding site" evidence="11">
    <location>
        <position position="120"/>
    </location>
    <ligand>
        <name>substrate</name>
    </ligand>
</feature>
<evidence type="ECO:0000256" key="3">
    <source>
        <dbReference type="ARBA" id="ARBA00022723"/>
    </source>
</evidence>
<reference evidence="15 16" key="1">
    <citation type="submission" date="2019-07" db="EMBL/GenBank/DDBJ databases">
        <title>Whole genome shotgun sequence of Aneurinibacillus danicus NBRC 102444.</title>
        <authorList>
            <person name="Hosoyama A."/>
            <person name="Uohara A."/>
            <person name="Ohji S."/>
            <person name="Ichikawa N."/>
        </authorList>
    </citation>
    <scope>NUCLEOTIDE SEQUENCE [LARGE SCALE GENOMIC DNA]</scope>
    <source>
        <strain evidence="15 16">NBRC 102444</strain>
    </source>
</reference>
<comment type="caution">
    <text evidence="15">The sequence shown here is derived from an EMBL/GenBank/DDBJ whole genome shotgun (WGS) entry which is preliminary data.</text>
</comment>
<keyword evidence="2 11" id="KW-0436">Ligase</keyword>
<evidence type="ECO:0000256" key="5">
    <source>
        <dbReference type="ARBA" id="ARBA00022755"/>
    </source>
</evidence>
<dbReference type="PIRSF" id="PIRSF001587">
    <property type="entry name" value="FGAM_synthase_II"/>
    <property type="match status" value="1"/>
</dbReference>
<dbReference type="EMBL" id="BJXX01000143">
    <property type="protein sequence ID" value="GEN35642.1"/>
    <property type="molecule type" value="Genomic_DNA"/>
</dbReference>
<feature type="binding site" evidence="11">
    <location>
        <begin position="316"/>
        <end position="318"/>
    </location>
    <ligand>
        <name>substrate</name>
    </ligand>
</feature>
<keyword evidence="1 11" id="KW-0963">Cytoplasm</keyword>
<dbReference type="PANTHER" id="PTHR43555:SF1">
    <property type="entry name" value="PHOSPHORIBOSYLFORMYLGLYCINAMIDINE SYNTHASE SUBUNIT PURL"/>
    <property type="match status" value="1"/>
</dbReference>
<feature type="binding site" evidence="11">
    <location>
        <position position="272"/>
    </location>
    <ligand>
        <name>Mg(2+)</name>
        <dbReference type="ChEBI" id="CHEBI:18420"/>
        <label>2</label>
    </ligand>
</feature>
<comment type="caution">
    <text evidence="11">Lacks conserved residue(s) required for the propagation of feature annotation.</text>
</comment>
<dbReference type="NCBIfam" id="TIGR01736">
    <property type="entry name" value="FGAM_synth_II"/>
    <property type="match status" value="1"/>
</dbReference>
<dbReference type="FunFam" id="3.30.1330.10:FF:000004">
    <property type="entry name" value="Phosphoribosylformylglycinamidine synthase subunit PurL"/>
    <property type="match status" value="1"/>
</dbReference>
<dbReference type="Pfam" id="PF02769">
    <property type="entry name" value="AIRS_C"/>
    <property type="match status" value="2"/>
</dbReference>
<feature type="domain" description="PurM-like N-terminal" evidence="12">
    <location>
        <begin position="78"/>
        <end position="193"/>
    </location>
</feature>
<evidence type="ECO:0000313" key="16">
    <source>
        <dbReference type="Proteomes" id="UP000321157"/>
    </source>
</evidence>
<evidence type="ECO:0000256" key="10">
    <source>
        <dbReference type="ARBA" id="ARBA00064392"/>
    </source>
</evidence>
<evidence type="ECO:0000256" key="9">
    <source>
        <dbReference type="ARBA" id="ARBA00059671"/>
    </source>
</evidence>
<keyword evidence="6 11" id="KW-0067">ATP-binding</keyword>
<keyword evidence="4 11" id="KW-0547">Nucleotide-binding</keyword>
<evidence type="ECO:0000256" key="4">
    <source>
        <dbReference type="ARBA" id="ARBA00022741"/>
    </source>
</evidence>
<comment type="pathway">
    <text evidence="11">Purine metabolism; IMP biosynthesis via de novo pathway; 5-amino-1-(5-phospho-D-ribosyl)imidazole from N(2)-formyl-N(1)-(5-phospho-D-ribosyl)glycinamide: step 1/2.</text>
</comment>
<protein>
    <recommendedName>
        <fullName evidence="11">Phosphoribosylformylglycinamidine synthase subunit PurL</fullName>
        <shortName evidence="11">FGAM synthase</shortName>
        <ecNumber evidence="11">6.3.5.3</ecNumber>
    </recommendedName>
    <alternativeName>
        <fullName evidence="11">Formylglycinamide ribonucleotide amidotransferase subunit II</fullName>
        <shortName evidence="11">FGAR amidotransferase II</shortName>
        <shortName evidence="11">FGAR-AT II</shortName>
    </alternativeName>
    <alternativeName>
        <fullName evidence="11">Glutamine amidotransferase PurL</fullName>
    </alternativeName>
    <alternativeName>
        <fullName evidence="11">Phosphoribosylformylglycinamidine synthase subunit II</fullName>
    </alternativeName>
</protein>
<evidence type="ECO:0000256" key="6">
    <source>
        <dbReference type="ARBA" id="ARBA00022840"/>
    </source>
</evidence>
<feature type="binding site" evidence="11">
    <location>
        <position position="500"/>
    </location>
    <ligand>
        <name>ATP</name>
        <dbReference type="ChEBI" id="CHEBI:30616"/>
    </ligand>
</feature>
<dbReference type="SUPFAM" id="SSF56042">
    <property type="entry name" value="PurM C-terminal domain-like"/>
    <property type="match status" value="2"/>
</dbReference>
<dbReference type="UniPathway" id="UPA00074">
    <property type="reaction ID" value="UER00128"/>
</dbReference>
<dbReference type="InterPro" id="IPR036676">
    <property type="entry name" value="PurM-like_C_sf"/>
</dbReference>
<feature type="binding site" evidence="11">
    <location>
        <position position="538"/>
    </location>
    <ligand>
        <name>Mg(2+)</name>
        <dbReference type="ChEBI" id="CHEBI:18420"/>
        <label>1</label>
    </ligand>
</feature>
<sequence>MSHMEPNPQQIADQKIYREMGLTDEEYARVVEILGRKPNYTETGLFSVMWSEHCSYKNSKPVLRRFPTSGPRVLQGPGEGAGIIDIGDNQAVVFKVESHNHPSAIEPYQGAATGVGGIIRDVFSMGARPIALLNSLRFGELETPRTKYLFENVVAGIAGYGNCMGIPTVGGEVVFDGCYEGNPLVNAMCVGLIDHDQIQKGVAEGIGNPVMYVGAATGRDGIHGATFASEELSEESEAKRPAVQVGDPFMEKLLLEACLELLQTDAVVGIQDMGAAGLTCSSAEMASKAGNGIEINLDLVPQREKGMTPYEMMLSESQERMLLVVKKGREAEVEQIFAKWGLHSAIVGRVTDDGKLRLVQKGEVVAEVPVRSLADDAPVYYKPSAEPAYYKEFANVDTLNIPEPADYNETLKKILSAPTVASKEWVYNQYDYMVRTSTAVVPGSDAAVVAIRGTRKALAMSIDCNGRYVYLDPEVGGAIAVAEAARNVVCSGAEPLGVTDCLNFGNPEKPEIFWQFEKAVDGMSEACRVLETPVIGGNVSLYNETNGEAVYPTPVVGMVGLVHDIDHITTQAFKNEGDVLLLLGETRAELGGSEYQKLINGSVIGRPPVLDLEVEKKLQQTVLSAIQQGLVASAHDLAEGGLATALVESAEQNLGAVVDWNIGLRPDIALFSESQSRVLLSVRPEHVEKVCEIAAENGTPCAKIGTVGTDTVKVKINGRELINTPLADLKAAWKGAIACLMQ</sequence>
<dbReference type="GO" id="GO:0005737">
    <property type="term" value="C:cytoplasm"/>
    <property type="evidence" value="ECO:0007669"/>
    <property type="project" value="UniProtKB-SubCell"/>
</dbReference>
<accession>A0A511VEE2</accession>
<evidence type="ECO:0000313" key="15">
    <source>
        <dbReference type="EMBL" id="GEN35642.1"/>
    </source>
</evidence>
<evidence type="ECO:0000256" key="2">
    <source>
        <dbReference type="ARBA" id="ARBA00022598"/>
    </source>
</evidence>
<dbReference type="Proteomes" id="UP000321157">
    <property type="component" value="Unassembled WGS sequence"/>
</dbReference>
<evidence type="ECO:0000259" key="12">
    <source>
        <dbReference type="Pfam" id="PF00586"/>
    </source>
</evidence>
<dbReference type="AlphaFoldDB" id="A0A511VEE2"/>
<feature type="binding site" evidence="11">
    <location>
        <position position="56"/>
    </location>
    <ligand>
        <name>ATP</name>
        <dbReference type="ChEBI" id="CHEBI:30616"/>
    </ligand>
</feature>
<dbReference type="CDD" id="cd02204">
    <property type="entry name" value="PurL_repeat2"/>
    <property type="match status" value="1"/>
</dbReference>
<comment type="catalytic activity">
    <reaction evidence="8 11">
        <text>N(2)-formyl-N(1)-(5-phospho-beta-D-ribosyl)glycinamide + L-glutamine + ATP + H2O = 2-formamido-N(1)-(5-O-phospho-beta-D-ribosyl)acetamidine + L-glutamate + ADP + phosphate + H(+)</text>
        <dbReference type="Rhea" id="RHEA:17129"/>
        <dbReference type="ChEBI" id="CHEBI:15377"/>
        <dbReference type="ChEBI" id="CHEBI:15378"/>
        <dbReference type="ChEBI" id="CHEBI:29985"/>
        <dbReference type="ChEBI" id="CHEBI:30616"/>
        <dbReference type="ChEBI" id="CHEBI:43474"/>
        <dbReference type="ChEBI" id="CHEBI:58359"/>
        <dbReference type="ChEBI" id="CHEBI:147286"/>
        <dbReference type="ChEBI" id="CHEBI:147287"/>
        <dbReference type="ChEBI" id="CHEBI:456216"/>
        <dbReference type="EC" id="6.3.5.3"/>
    </reaction>
</comment>
<dbReference type="InterPro" id="IPR010074">
    <property type="entry name" value="PRibForGlyAmidine_synth_PurL"/>
</dbReference>
<dbReference type="GO" id="GO:0004642">
    <property type="term" value="F:phosphoribosylformylglycinamidine synthase activity"/>
    <property type="evidence" value="ECO:0007669"/>
    <property type="project" value="UniProtKB-UniRule"/>
</dbReference>
<keyword evidence="16" id="KW-1185">Reference proteome</keyword>
<evidence type="ECO:0000256" key="11">
    <source>
        <dbReference type="HAMAP-Rule" id="MF_00420"/>
    </source>
</evidence>
<keyword evidence="5 11" id="KW-0658">Purine biosynthesis</keyword>
<comment type="function">
    <text evidence="9 11">Part of the phosphoribosylformylglycinamidine synthase complex involved in the purines biosynthetic pathway. Catalyzes the ATP-dependent conversion of formylglycinamide ribonucleotide (FGAR) and glutamine to yield formylglycinamidine ribonucleotide (FGAM) and glutamate. The FGAM synthase complex is composed of three subunits. PurQ produces an ammonia molecule by converting glutamine to glutamate. PurL transfers the ammonia molecule to FGAR to form FGAM in an ATP-dependent manner. PurS interacts with PurQ and PurL and is thought to assist in the transfer of the ammonia molecule from PurQ to PurL.</text>
</comment>
<dbReference type="GO" id="GO:0000287">
    <property type="term" value="F:magnesium ion binding"/>
    <property type="evidence" value="ECO:0007669"/>
    <property type="project" value="UniProtKB-UniRule"/>
</dbReference>
<feature type="binding site" evidence="11">
    <location>
        <position position="537"/>
    </location>
    <ligand>
        <name>ATP</name>
        <dbReference type="ChEBI" id="CHEBI:30616"/>
    </ligand>
</feature>
<feature type="binding site" evidence="11">
    <location>
        <begin position="98"/>
        <end position="101"/>
    </location>
    <ligand>
        <name>substrate</name>
    </ligand>
</feature>
<feature type="domain" description="PurM-like C-terminal" evidence="13">
    <location>
        <begin position="576"/>
        <end position="711"/>
    </location>
</feature>
<dbReference type="InterPro" id="IPR016188">
    <property type="entry name" value="PurM-like_N"/>
</dbReference>
<dbReference type="FunFam" id="3.90.650.10:FF:000009">
    <property type="entry name" value="Phosphoribosylformylglycinamidine synthase subunit PurL"/>
    <property type="match status" value="1"/>
</dbReference>
<comment type="subunit">
    <text evidence="10 11">Monomer. Part of the FGAM synthase complex composed of 1 PurL, 1 PurQ and 2 PurS subunits.</text>
</comment>
<feature type="binding site" evidence="11">
    <location>
        <position position="95"/>
    </location>
    <ligand>
        <name>ATP</name>
        <dbReference type="ChEBI" id="CHEBI:30616"/>
    </ligand>
</feature>
<evidence type="ECO:0000256" key="1">
    <source>
        <dbReference type="ARBA" id="ARBA00022490"/>
    </source>
</evidence>
<feature type="domain" description="Phosphoribosylformylglycinamidine synthase linker" evidence="14">
    <location>
        <begin position="11"/>
        <end position="57"/>
    </location>
</feature>
<feature type="active site" description="Proton acceptor" evidence="11">
    <location>
        <position position="99"/>
    </location>
</feature>
<evidence type="ECO:0000259" key="14">
    <source>
        <dbReference type="Pfam" id="PF18072"/>
    </source>
</evidence>
<evidence type="ECO:0000259" key="13">
    <source>
        <dbReference type="Pfam" id="PF02769"/>
    </source>
</evidence>
<dbReference type="InterPro" id="IPR041609">
    <property type="entry name" value="PurL_linker"/>
</dbReference>
<keyword evidence="7 11" id="KW-0460">Magnesium</keyword>
<dbReference type="Pfam" id="PF18072">
    <property type="entry name" value="FGAR-AT_linker"/>
    <property type="match status" value="1"/>
</dbReference>
<dbReference type="InterPro" id="IPR036921">
    <property type="entry name" value="PurM-like_N_sf"/>
</dbReference>
<feature type="binding site" evidence="11">
    <location>
        <position position="540"/>
    </location>
    <ligand>
        <name>substrate</name>
    </ligand>
</feature>
<dbReference type="HAMAP" id="MF_00420">
    <property type="entry name" value="PurL_2"/>
    <property type="match status" value="1"/>
</dbReference>